<dbReference type="PANTHER" id="PTHR47245:SF3">
    <property type="entry name" value="PEPTIDYL-PROLYL CIS-TRANS ISOMERASE, PPIC-TYPE-RELATED"/>
    <property type="match status" value="1"/>
</dbReference>
<reference evidence="7" key="1">
    <citation type="submission" date="2017-04" db="EMBL/GenBank/DDBJ databases">
        <authorList>
            <person name="Varghese N."/>
            <person name="Submissions S."/>
        </authorList>
    </citation>
    <scope>NUCLEOTIDE SEQUENCE [LARGE SCALE GENOMIC DNA]</scope>
    <source>
        <strain evidence="7">Ballard 720</strain>
    </source>
</reference>
<dbReference type="InterPro" id="IPR023058">
    <property type="entry name" value="PPIase_PpiC_CS"/>
</dbReference>
<evidence type="ECO:0000256" key="2">
    <source>
        <dbReference type="ARBA" id="ARBA00023235"/>
    </source>
</evidence>
<dbReference type="OrthoDB" id="5706698at2"/>
<keyword evidence="3" id="KW-0697">Rotamase</keyword>
<keyword evidence="2 3" id="KW-0413">Isomerase</keyword>
<dbReference type="Proteomes" id="UP000192911">
    <property type="component" value="Unassembled WGS sequence"/>
</dbReference>
<evidence type="ECO:0000256" key="3">
    <source>
        <dbReference type="PROSITE-ProRule" id="PRU00278"/>
    </source>
</evidence>
<dbReference type="Pfam" id="PF00639">
    <property type="entry name" value="Rotamase"/>
    <property type="match status" value="1"/>
</dbReference>
<protein>
    <submittedName>
        <fullName evidence="6">Peptidylprolyl isomerase</fullName>
    </submittedName>
</protein>
<comment type="similarity">
    <text evidence="1">Belongs to the PpiC/parvulin rotamase family.</text>
</comment>
<dbReference type="InterPro" id="IPR046357">
    <property type="entry name" value="PPIase_dom_sf"/>
</dbReference>
<feature type="signal peptide" evidence="4">
    <location>
        <begin position="1"/>
        <end position="21"/>
    </location>
</feature>
<sequence length="296" mass="31024">MKRFAWLVCMAASCAPAAAWAQDDVVARAGGVAVKQSDITSLLHALDAPTRARIAGDPKSADAIVRARVAQAAVLAEAKSKGWDRREEVAQMIESAKREVIVRSYLASVSEPPADYPSDAQLQAAYDANTTAWTVPAAAHLAQIFVAVPAGADKSAADKAQKRADSLAKSARAAGADFAALAKANSDESASAARGGDMGFLPDTLLVPEIRKVVQAMKPGDISQPVRTASGFHIVKLIESRVPSVRPLADVKEMLRASLRRSRTQQNAEAYLAKAGGDSALSIDEAALKKAVDAAQ</sequence>
<evidence type="ECO:0000313" key="7">
    <source>
        <dbReference type="Proteomes" id="UP000192911"/>
    </source>
</evidence>
<evidence type="ECO:0000256" key="4">
    <source>
        <dbReference type="SAM" id="SignalP"/>
    </source>
</evidence>
<name>A0A1X7H5B5_TRICW</name>
<dbReference type="AlphaFoldDB" id="A0A1X7H5B5"/>
<dbReference type="STRING" id="28094.SAMN06295900_121100"/>
<dbReference type="RefSeq" id="WP_102623107.1">
    <property type="nucleotide sequence ID" value="NZ_BSQD01000019.1"/>
</dbReference>
<accession>A0A1X7H5B5</accession>
<dbReference type="SUPFAM" id="SSF54534">
    <property type="entry name" value="FKBP-like"/>
    <property type="match status" value="1"/>
</dbReference>
<organism evidence="6 7">
    <name type="scientific">Trinickia caryophylli</name>
    <name type="common">Paraburkholderia caryophylli</name>
    <dbReference type="NCBI Taxonomy" id="28094"/>
    <lineage>
        <taxon>Bacteria</taxon>
        <taxon>Pseudomonadati</taxon>
        <taxon>Pseudomonadota</taxon>
        <taxon>Betaproteobacteria</taxon>
        <taxon>Burkholderiales</taxon>
        <taxon>Burkholderiaceae</taxon>
        <taxon>Trinickia</taxon>
    </lineage>
</organism>
<feature type="domain" description="PpiC" evidence="5">
    <location>
        <begin position="136"/>
        <end position="239"/>
    </location>
</feature>
<dbReference type="InterPro" id="IPR050245">
    <property type="entry name" value="PrsA_foldase"/>
</dbReference>
<dbReference type="PANTHER" id="PTHR47245">
    <property type="entry name" value="PEPTIDYLPROLYL ISOMERASE"/>
    <property type="match status" value="1"/>
</dbReference>
<feature type="chain" id="PRO_5010877217" evidence="4">
    <location>
        <begin position="22"/>
        <end position="296"/>
    </location>
</feature>
<dbReference type="GO" id="GO:0003755">
    <property type="term" value="F:peptidyl-prolyl cis-trans isomerase activity"/>
    <property type="evidence" value="ECO:0007669"/>
    <property type="project" value="UniProtKB-KW"/>
</dbReference>
<proteinExistence type="inferred from homology"/>
<dbReference type="InterPro" id="IPR027304">
    <property type="entry name" value="Trigger_fact/SurA_dom_sf"/>
</dbReference>
<dbReference type="GeneID" id="95548289"/>
<dbReference type="InterPro" id="IPR000297">
    <property type="entry name" value="PPIase_PpiC"/>
</dbReference>
<dbReference type="EMBL" id="FXAH01000021">
    <property type="protein sequence ID" value="SMF79782.1"/>
    <property type="molecule type" value="Genomic_DNA"/>
</dbReference>
<dbReference type="PROSITE" id="PS01096">
    <property type="entry name" value="PPIC_PPIASE_1"/>
    <property type="match status" value="1"/>
</dbReference>
<dbReference type="PROSITE" id="PS50198">
    <property type="entry name" value="PPIC_PPIASE_2"/>
    <property type="match status" value="1"/>
</dbReference>
<evidence type="ECO:0000259" key="5">
    <source>
        <dbReference type="PROSITE" id="PS50198"/>
    </source>
</evidence>
<dbReference type="Gene3D" id="3.10.50.40">
    <property type="match status" value="1"/>
</dbReference>
<keyword evidence="7" id="KW-1185">Reference proteome</keyword>
<dbReference type="SUPFAM" id="SSF109998">
    <property type="entry name" value="Triger factor/SurA peptide-binding domain-like"/>
    <property type="match status" value="1"/>
</dbReference>
<keyword evidence="4" id="KW-0732">Signal</keyword>
<evidence type="ECO:0000313" key="6">
    <source>
        <dbReference type="EMBL" id="SMF79782.1"/>
    </source>
</evidence>
<evidence type="ECO:0000256" key="1">
    <source>
        <dbReference type="ARBA" id="ARBA00007656"/>
    </source>
</evidence>
<gene>
    <name evidence="6" type="ORF">SAMN06295900_121100</name>
</gene>